<evidence type="ECO:0000313" key="1">
    <source>
        <dbReference type="EMBL" id="VDP28722.1"/>
    </source>
</evidence>
<dbReference type="OrthoDB" id="5824787at2759"/>
<gene>
    <name evidence="1" type="ORF">HPBE_LOCUS21873</name>
</gene>
<reference evidence="3" key="2">
    <citation type="submission" date="2019-09" db="UniProtKB">
        <authorList>
            <consortium name="WormBaseParasite"/>
        </authorList>
    </citation>
    <scope>IDENTIFICATION</scope>
</reference>
<dbReference type="EMBL" id="UZAH01033418">
    <property type="protein sequence ID" value="VDP28722.1"/>
    <property type="molecule type" value="Genomic_DNA"/>
</dbReference>
<dbReference type="Proteomes" id="UP000050761">
    <property type="component" value="Unassembled WGS sequence"/>
</dbReference>
<proteinExistence type="predicted"/>
<evidence type="ECO:0000313" key="2">
    <source>
        <dbReference type="Proteomes" id="UP000050761"/>
    </source>
</evidence>
<organism evidence="2 3">
    <name type="scientific">Heligmosomoides polygyrus</name>
    <name type="common">Parasitic roundworm</name>
    <dbReference type="NCBI Taxonomy" id="6339"/>
    <lineage>
        <taxon>Eukaryota</taxon>
        <taxon>Metazoa</taxon>
        <taxon>Ecdysozoa</taxon>
        <taxon>Nematoda</taxon>
        <taxon>Chromadorea</taxon>
        <taxon>Rhabditida</taxon>
        <taxon>Rhabditina</taxon>
        <taxon>Rhabditomorpha</taxon>
        <taxon>Strongyloidea</taxon>
        <taxon>Heligmosomidae</taxon>
        <taxon>Heligmosomoides</taxon>
    </lineage>
</organism>
<accession>A0A183GH55</accession>
<accession>A0A3P8BS82</accession>
<dbReference type="AlphaFoldDB" id="A0A183GH55"/>
<sequence length="99" mass="11596">MESTAGRWELENFCKEAQPQALVDDFIAKIEPRRSLGKLHIEAHGLEWNEQGEIFIMLDKTIHGNSQFQKLSALRWAWEFPGGQYIFVLGKNFEFRKIE</sequence>
<name>A0A183GH55_HELPZ</name>
<keyword evidence="2" id="KW-1185">Reference proteome</keyword>
<evidence type="ECO:0000313" key="3">
    <source>
        <dbReference type="WBParaSite" id="HPBE_0002187401-mRNA-1"/>
    </source>
</evidence>
<protein>
    <submittedName>
        <fullName evidence="3">DUF4440 domain-containing protein</fullName>
    </submittedName>
</protein>
<reference evidence="1 2" key="1">
    <citation type="submission" date="2018-11" db="EMBL/GenBank/DDBJ databases">
        <authorList>
            <consortium name="Pathogen Informatics"/>
        </authorList>
    </citation>
    <scope>NUCLEOTIDE SEQUENCE [LARGE SCALE GENOMIC DNA]</scope>
</reference>
<dbReference type="WBParaSite" id="HPBE_0002187401-mRNA-1">
    <property type="protein sequence ID" value="HPBE_0002187401-mRNA-1"/>
    <property type="gene ID" value="HPBE_0002187401"/>
</dbReference>